<keyword evidence="1" id="KW-0472">Membrane</keyword>
<dbReference type="AlphaFoldDB" id="A0A822ZAR3"/>
<protein>
    <submittedName>
        <fullName evidence="2">Uncharacterized protein</fullName>
    </submittedName>
</protein>
<evidence type="ECO:0000313" key="3">
    <source>
        <dbReference type="Proteomes" id="UP000607653"/>
    </source>
</evidence>
<dbReference type="Proteomes" id="UP000607653">
    <property type="component" value="Unassembled WGS sequence"/>
</dbReference>
<reference evidence="2 3" key="1">
    <citation type="journal article" date="2020" name="Mol. Biol. Evol.">
        <title>Distinct Expression and Methylation Patterns for Genes with Different Fates following a Single Whole-Genome Duplication in Flowering Plants.</title>
        <authorList>
            <person name="Shi T."/>
            <person name="Rahmani R.S."/>
            <person name="Gugger P.F."/>
            <person name="Wang M."/>
            <person name="Li H."/>
            <person name="Zhang Y."/>
            <person name="Li Z."/>
            <person name="Wang Q."/>
            <person name="Van de Peer Y."/>
            <person name="Marchal K."/>
            <person name="Chen J."/>
        </authorList>
    </citation>
    <scope>NUCLEOTIDE SEQUENCE [LARGE SCALE GENOMIC DNA]</scope>
    <source>
        <tissue evidence="2">Leaf</tissue>
    </source>
</reference>
<keyword evidence="1" id="KW-0812">Transmembrane</keyword>
<sequence length="53" mass="6012">MIKKVKNQVGLLFCGTSYVLTFMFHLPTEHPYFRGNGPLLPKLLSTEVGLYVL</sequence>
<evidence type="ECO:0000256" key="1">
    <source>
        <dbReference type="SAM" id="Phobius"/>
    </source>
</evidence>
<keyword evidence="3" id="KW-1185">Reference proteome</keyword>
<proteinExistence type="predicted"/>
<keyword evidence="1" id="KW-1133">Transmembrane helix</keyword>
<feature type="transmembrane region" description="Helical" evidence="1">
    <location>
        <begin position="9"/>
        <end position="26"/>
    </location>
</feature>
<evidence type="ECO:0000313" key="2">
    <source>
        <dbReference type="EMBL" id="DAD40535.1"/>
    </source>
</evidence>
<gene>
    <name evidence="2" type="ORF">HUJ06_014858</name>
</gene>
<name>A0A822ZAR3_NELNU</name>
<accession>A0A822ZAR3</accession>
<dbReference type="EMBL" id="DUZY01000005">
    <property type="protein sequence ID" value="DAD40535.1"/>
    <property type="molecule type" value="Genomic_DNA"/>
</dbReference>
<comment type="caution">
    <text evidence="2">The sequence shown here is derived from an EMBL/GenBank/DDBJ whole genome shotgun (WGS) entry which is preliminary data.</text>
</comment>
<organism evidence="2 3">
    <name type="scientific">Nelumbo nucifera</name>
    <name type="common">Sacred lotus</name>
    <dbReference type="NCBI Taxonomy" id="4432"/>
    <lineage>
        <taxon>Eukaryota</taxon>
        <taxon>Viridiplantae</taxon>
        <taxon>Streptophyta</taxon>
        <taxon>Embryophyta</taxon>
        <taxon>Tracheophyta</taxon>
        <taxon>Spermatophyta</taxon>
        <taxon>Magnoliopsida</taxon>
        <taxon>Proteales</taxon>
        <taxon>Nelumbonaceae</taxon>
        <taxon>Nelumbo</taxon>
    </lineage>
</organism>